<dbReference type="AlphaFoldDB" id="A0AAN8PJZ1"/>
<evidence type="ECO:0008006" key="3">
    <source>
        <dbReference type="Google" id="ProtNLM"/>
    </source>
</evidence>
<proteinExistence type="predicted"/>
<dbReference type="Proteomes" id="UP001347796">
    <property type="component" value="Unassembled WGS sequence"/>
</dbReference>
<name>A0AAN8PJZ1_PATCE</name>
<gene>
    <name evidence="1" type="ORF">SNE40_018251</name>
</gene>
<evidence type="ECO:0000313" key="2">
    <source>
        <dbReference type="Proteomes" id="UP001347796"/>
    </source>
</evidence>
<reference evidence="1 2" key="1">
    <citation type="submission" date="2024-01" db="EMBL/GenBank/DDBJ databases">
        <title>The genome of the rayed Mediterranean limpet Patella caerulea (Linnaeus, 1758).</title>
        <authorList>
            <person name="Anh-Thu Weber A."/>
            <person name="Halstead-Nussloch G."/>
        </authorList>
    </citation>
    <scope>NUCLEOTIDE SEQUENCE [LARGE SCALE GENOMIC DNA]</scope>
    <source>
        <strain evidence="1">AATW-2023a</strain>
        <tissue evidence="1">Whole specimen</tissue>
    </source>
</reference>
<protein>
    <recommendedName>
        <fullName evidence="3">SGNH hydrolase-type esterase domain-containing protein</fullName>
    </recommendedName>
</protein>
<dbReference type="SUPFAM" id="SSF52266">
    <property type="entry name" value="SGNH hydrolase"/>
    <property type="match status" value="1"/>
</dbReference>
<accession>A0AAN8PJZ1</accession>
<organism evidence="1 2">
    <name type="scientific">Patella caerulea</name>
    <name type="common">Rayed Mediterranean limpet</name>
    <dbReference type="NCBI Taxonomy" id="87958"/>
    <lineage>
        <taxon>Eukaryota</taxon>
        <taxon>Metazoa</taxon>
        <taxon>Spiralia</taxon>
        <taxon>Lophotrochozoa</taxon>
        <taxon>Mollusca</taxon>
        <taxon>Gastropoda</taxon>
        <taxon>Patellogastropoda</taxon>
        <taxon>Patelloidea</taxon>
        <taxon>Patellidae</taxon>
        <taxon>Patella</taxon>
    </lineage>
</organism>
<dbReference type="EMBL" id="JAZGQO010000013">
    <property type="protein sequence ID" value="KAK6171825.1"/>
    <property type="molecule type" value="Genomic_DNA"/>
</dbReference>
<dbReference type="Gene3D" id="3.40.50.1110">
    <property type="entry name" value="SGNH hydrolase"/>
    <property type="match status" value="1"/>
</dbReference>
<comment type="caution">
    <text evidence="1">The sequence shown here is derived from an EMBL/GenBank/DDBJ whole genome shotgun (WGS) entry which is preliminary data.</text>
</comment>
<dbReference type="InterPro" id="IPR036514">
    <property type="entry name" value="SGNH_hydro_sf"/>
</dbReference>
<evidence type="ECO:0000313" key="1">
    <source>
        <dbReference type="EMBL" id="KAK6171825.1"/>
    </source>
</evidence>
<keyword evidence="2" id="KW-1185">Reference proteome</keyword>
<sequence length="222" mass="24993">MAAFPLFQVGQQSLTPESSSLSDPMQVCIFGSSYIKRLRDFTNFKQSYLNLGLDPRLCRISFRGYGGLLVRGDPHGCLFKSNSLDFRNADIILLHMGSNDLSDTNSNPYQLALAIVSFAGYIIHGWNPKCVVISELLPRKLVTHATYNEKVAETNKILASLCIDRSNISLWHHRAGLLNPVHNPYDTDGIHLSKEIGYPLFSRSVRDAILRHIRWFCLLPTS</sequence>